<evidence type="ECO:0000313" key="4">
    <source>
        <dbReference type="Proteomes" id="UP001152523"/>
    </source>
</evidence>
<evidence type="ECO:0000256" key="1">
    <source>
        <dbReference type="ARBA" id="ARBA00007708"/>
    </source>
</evidence>
<gene>
    <name evidence="3" type="ORF">CEPIT_LOCUS21812</name>
</gene>
<comment type="caution">
    <text evidence="3">The sequence shown here is derived from an EMBL/GenBank/DDBJ whole genome shotgun (WGS) entry which is preliminary data.</text>
</comment>
<dbReference type="PROSITE" id="PS50179">
    <property type="entry name" value="VHS"/>
    <property type="match status" value="1"/>
</dbReference>
<dbReference type="Proteomes" id="UP001152523">
    <property type="component" value="Unassembled WGS sequence"/>
</dbReference>
<feature type="domain" description="VHS" evidence="2">
    <location>
        <begin position="12"/>
        <end position="39"/>
    </location>
</feature>
<evidence type="ECO:0000259" key="2">
    <source>
        <dbReference type="PROSITE" id="PS50179"/>
    </source>
</evidence>
<dbReference type="PANTHER" id="PTHR45898:SF14">
    <property type="entry name" value="TOM1-LIKE PROTEIN 4"/>
    <property type="match status" value="1"/>
</dbReference>
<dbReference type="InterPro" id="IPR008942">
    <property type="entry name" value="ENTH_VHS"/>
</dbReference>
<sequence>MANGAVDCAERATSDMLIGPDWAINIELCDIINSNPGIPSTGFGQNVWGTSLAKPARCTLASPQGEGPGKVPTTRLYKAIRGKSSLVIFDKRPLPRLEHVTYRSHNNTVTAAPRFPIEFL</sequence>
<protein>
    <recommendedName>
        <fullName evidence="2">VHS domain-containing protein</fullName>
    </recommendedName>
</protein>
<name>A0AAV0E5A9_9ASTE</name>
<dbReference type="AlphaFoldDB" id="A0AAV0E5A9"/>
<keyword evidence="4" id="KW-1185">Reference proteome</keyword>
<dbReference type="InterPro" id="IPR044836">
    <property type="entry name" value="TOL_plant"/>
</dbReference>
<dbReference type="Gene3D" id="1.25.40.90">
    <property type="match status" value="1"/>
</dbReference>
<reference evidence="3" key="1">
    <citation type="submission" date="2022-07" db="EMBL/GenBank/DDBJ databases">
        <authorList>
            <person name="Macas J."/>
            <person name="Novak P."/>
            <person name="Neumann P."/>
        </authorList>
    </citation>
    <scope>NUCLEOTIDE SEQUENCE</scope>
</reference>
<dbReference type="GO" id="GO:0035091">
    <property type="term" value="F:phosphatidylinositol binding"/>
    <property type="evidence" value="ECO:0007669"/>
    <property type="project" value="InterPro"/>
</dbReference>
<dbReference type="SUPFAM" id="SSF48464">
    <property type="entry name" value="ENTH/VHS domain"/>
    <property type="match status" value="1"/>
</dbReference>
<dbReference type="EMBL" id="CAMAPF010000391">
    <property type="protein sequence ID" value="CAH9117283.1"/>
    <property type="molecule type" value="Genomic_DNA"/>
</dbReference>
<dbReference type="GO" id="GO:0043130">
    <property type="term" value="F:ubiquitin binding"/>
    <property type="evidence" value="ECO:0007669"/>
    <property type="project" value="InterPro"/>
</dbReference>
<dbReference type="GO" id="GO:0043328">
    <property type="term" value="P:protein transport to vacuole involved in ubiquitin-dependent protein catabolic process via the multivesicular body sorting pathway"/>
    <property type="evidence" value="ECO:0007669"/>
    <property type="project" value="InterPro"/>
</dbReference>
<dbReference type="InterPro" id="IPR002014">
    <property type="entry name" value="VHS_dom"/>
</dbReference>
<accession>A0AAV0E5A9</accession>
<dbReference type="PANTHER" id="PTHR45898">
    <property type="entry name" value="TOM1-LIKE PROTEIN"/>
    <property type="match status" value="1"/>
</dbReference>
<proteinExistence type="inferred from homology"/>
<comment type="similarity">
    <text evidence="1">Belongs to the TOM1 family.</text>
</comment>
<organism evidence="3 4">
    <name type="scientific">Cuscuta epithymum</name>
    <dbReference type="NCBI Taxonomy" id="186058"/>
    <lineage>
        <taxon>Eukaryota</taxon>
        <taxon>Viridiplantae</taxon>
        <taxon>Streptophyta</taxon>
        <taxon>Embryophyta</taxon>
        <taxon>Tracheophyta</taxon>
        <taxon>Spermatophyta</taxon>
        <taxon>Magnoliopsida</taxon>
        <taxon>eudicotyledons</taxon>
        <taxon>Gunneridae</taxon>
        <taxon>Pentapetalae</taxon>
        <taxon>asterids</taxon>
        <taxon>lamiids</taxon>
        <taxon>Solanales</taxon>
        <taxon>Convolvulaceae</taxon>
        <taxon>Cuscuteae</taxon>
        <taxon>Cuscuta</taxon>
        <taxon>Cuscuta subgen. Cuscuta</taxon>
    </lineage>
</organism>
<evidence type="ECO:0000313" key="3">
    <source>
        <dbReference type="EMBL" id="CAH9117283.1"/>
    </source>
</evidence>